<keyword evidence="3" id="KW-1185">Reference proteome</keyword>
<evidence type="ECO:0008006" key="4">
    <source>
        <dbReference type="Google" id="ProtNLM"/>
    </source>
</evidence>
<dbReference type="EMBL" id="JAMZEK010000002">
    <property type="protein sequence ID" value="MCP1374676.1"/>
    <property type="molecule type" value="Genomic_DNA"/>
</dbReference>
<feature type="signal peptide" evidence="1">
    <location>
        <begin position="1"/>
        <end position="31"/>
    </location>
</feature>
<feature type="chain" id="PRO_5046584967" description="DUF1579 domain-containing protein" evidence="1">
    <location>
        <begin position="32"/>
        <end position="359"/>
    </location>
</feature>
<proteinExistence type="predicted"/>
<comment type="caution">
    <text evidence="2">The sequence shown here is derived from an EMBL/GenBank/DDBJ whole genome shotgun (WGS) entry which is preliminary data.</text>
</comment>
<sequence>MKVTTMQTRTIFRACLLMLAVTIGWPSPSIAATARGEDQQHAFDFHFGTWKTEIKSRDITAAGVGQWTTFTGTVIDQPLWNGKANLEKIEASGPGGHFQGLTLFLYNPESGQWSEQFAGSGDGTMQPPTYGEFKDGRGVFHGWTESDGKKVLEQDIWSNITPNSYHYEIASSFDGGKTWVINFVAQLTRLKKAPDYDTHTTPGTGPERDFDFNMGRWSTRIQAVLHPLSSPGAKSGLSGTHVVYRVWDDWANIGQLEVDAPDGHHIEDLALRLYDRKTRQWRVYLANSAAGTLAAPLVGEFKHGVGSFVGMDEVDGKTVLTRNVWSGITATSCKQDWAISADGGKTWVSTWTSTDRRGG</sequence>
<accession>A0ABT1FBC8</accession>
<gene>
    <name evidence="2" type="ORF">NC595_11430</name>
</gene>
<dbReference type="RefSeq" id="WP_253566528.1">
    <property type="nucleotide sequence ID" value="NZ_JAMZEK010000002.1"/>
</dbReference>
<dbReference type="Proteomes" id="UP001204615">
    <property type="component" value="Unassembled WGS sequence"/>
</dbReference>
<evidence type="ECO:0000256" key="1">
    <source>
        <dbReference type="SAM" id="SignalP"/>
    </source>
</evidence>
<protein>
    <recommendedName>
        <fullName evidence="4">DUF1579 domain-containing protein</fullName>
    </recommendedName>
</protein>
<evidence type="ECO:0000313" key="2">
    <source>
        <dbReference type="EMBL" id="MCP1374676.1"/>
    </source>
</evidence>
<organism evidence="2 3">
    <name type="scientific">Dyella lutea</name>
    <dbReference type="NCBI Taxonomy" id="2950441"/>
    <lineage>
        <taxon>Bacteria</taxon>
        <taxon>Pseudomonadati</taxon>
        <taxon>Pseudomonadota</taxon>
        <taxon>Gammaproteobacteria</taxon>
        <taxon>Lysobacterales</taxon>
        <taxon>Rhodanobacteraceae</taxon>
        <taxon>Dyella</taxon>
    </lineage>
</organism>
<evidence type="ECO:0000313" key="3">
    <source>
        <dbReference type="Proteomes" id="UP001204615"/>
    </source>
</evidence>
<keyword evidence="1" id="KW-0732">Signal</keyword>
<reference evidence="2 3" key="1">
    <citation type="submission" date="2022-06" db="EMBL/GenBank/DDBJ databases">
        <title>Dyella sp. Sa strain:Sa Genome sequencing.</title>
        <authorList>
            <person name="Park S."/>
        </authorList>
    </citation>
    <scope>NUCLEOTIDE SEQUENCE [LARGE SCALE GENOMIC DNA]</scope>
    <source>
        <strain evidence="2 3">Sa</strain>
    </source>
</reference>
<name>A0ABT1FBC8_9GAMM</name>